<dbReference type="InterPro" id="IPR010189">
    <property type="entry name" value="SK_arc"/>
</dbReference>
<comment type="similarity">
    <text evidence="3 14">Belongs to the GHMP kinase family. Archaeal shikimate kinase subfamily.</text>
</comment>
<dbReference type="InterPro" id="IPR014721">
    <property type="entry name" value="Ribsml_uS5_D2-typ_fold_subgr"/>
</dbReference>
<feature type="binding site" evidence="14">
    <location>
        <begin position="95"/>
        <end position="105"/>
    </location>
    <ligand>
        <name>ATP</name>
        <dbReference type="ChEBI" id="CHEBI:30616"/>
    </ligand>
</feature>
<dbReference type="SUPFAM" id="SSF55060">
    <property type="entry name" value="GHMP Kinase, C-terminal domain"/>
    <property type="match status" value="1"/>
</dbReference>
<dbReference type="PANTHER" id="PTHR20861">
    <property type="entry name" value="HOMOSERINE/4-DIPHOSPHOCYTIDYL-2-C-METHYL-D-ERYTHRITOL KINASE"/>
    <property type="match status" value="1"/>
</dbReference>
<evidence type="ECO:0000256" key="10">
    <source>
        <dbReference type="ARBA" id="ARBA00022777"/>
    </source>
</evidence>
<protein>
    <recommendedName>
        <fullName evidence="5 14">Shikimate kinase</fullName>
        <shortName evidence="14">SK</shortName>
        <ecNumber evidence="4 14">2.7.1.71</ecNumber>
    </recommendedName>
</protein>
<dbReference type="Gene3D" id="3.30.230.10">
    <property type="match status" value="1"/>
</dbReference>
<evidence type="ECO:0000259" key="15">
    <source>
        <dbReference type="Pfam" id="PF00288"/>
    </source>
</evidence>
<evidence type="ECO:0000256" key="7">
    <source>
        <dbReference type="ARBA" id="ARBA00022605"/>
    </source>
</evidence>
<dbReference type="GO" id="GO:0009073">
    <property type="term" value="P:aromatic amino acid family biosynthetic process"/>
    <property type="evidence" value="ECO:0007669"/>
    <property type="project" value="UniProtKB-KW"/>
</dbReference>
<evidence type="ECO:0000256" key="9">
    <source>
        <dbReference type="ARBA" id="ARBA00022741"/>
    </source>
</evidence>
<reference evidence="17" key="1">
    <citation type="submission" date="2020-06" db="EMBL/GenBank/DDBJ databases">
        <title>Unique genomic features of the anaerobic methanotrophic archaea.</title>
        <authorList>
            <person name="Chadwick G.L."/>
            <person name="Skennerton C.T."/>
            <person name="Laso-Perez R."/>
            <person name="Leu A.O."/>
            <person name="Speth D.R."/>
            <person name="Yu H."/>
            <person name="Morgan-Lang C."/>
            <person name="Hatzenpichler R."/>
            <person name="Goudeau D."/>
            <person name="Malmstrom R."/>
            <person name="Brazelton W.J."/>
            <person name="Woyke T."/>
            <person name="Hallam S.J."/>
            <person name="Tyson G.W."/>
            <person name="Wegener G."/>
            <person name="Boetius A."/>
            <person name="Orphan V."/>
        </authorList>
    </citation>
    <scope>NUCLEOTIDE SEQUENCE</scope>
</reference>
<evidence type="ECO:0000313" key="17">
    <source>
        <dbReference type="EMBL" id="QNO52500.1"/>
    </source>
</evidence>
<feature type="domain" description="GHMP kinase N-terminal" evidence="15">
    <location>
        <begin position="68"/>
        <end position="160"/>
    </location>
</feature>
<dbReference type="PANTHER" id="PTHR20861:SF3">
    <property type="entry name" value="SHIKIMATE KINASE"/>
    <property type="match status" value="1"/>
</dbReference>
<evidence type="ECO:0000256" key="11">
    <source>
        <dbReference type="ARBA" id="ARBA00022840"/>
    </source>
</evidence>
<dbReference type="GO" id="GO:0008652">
    <property type="term" value="P:amino acid biosynthetic process"/>
    <property type="evidence" value="ECO:0007669"/>
    <property type="project" value="UniProtKB-KW"/>
</dbReference>
<keyword evidence="6 14" id="KW-0963">Cytoplasm</keyword>
<keyword evidence="10 14" id="KW-0418">Kinase</keyword>
<evidence type="ECO:0000256" key="8">
    <source>
        <dbReference type="ARBA" id="ARBA00022679"/>
    </source>
</evidence>
<dbReference type="InterPro" id="IPR013750">
    <property type="entry name" value="GHMP_kinase_C_dom"/>
</dbReference>
<keyword evidence="9 14" id="KW-0547">Nucleotide-binding</keyword>
<evidence type="ECO:0000256" key="6">
    <source>
        <dbReference type="ARBA" id="ARBA00022490"/>
    </source>
</evidence>
<keyword evidence="12 14" id="KW-0057">Aromatic amino acid biosynthesis</keyword>
<dbReference type="Pfam" id="PF00288">
    <property type="entry name" value="GHMP_kinases_N"/>
    <property type="match status" value="1"/>
</dbReference>
<evidence type="ECO:0000256" key="4">
    <source>
        <dbReference type="ARBA" id="ARBA00012154"/>
    </source>
</evidence>
<gene>
    <name evidence="14 17" type="primary">aroK</name>
    <name evidence="17" type="ORF">CGEPLDJD_00020</name>
</gene>
<feature type="domain" description="GHMP kinase C-terminal" evidence="16">
    <location>
        <begin position="217"/>
        <end position="277"/>
    </location>
</feature>
<evidence type="ECO:0000256" key="1">
    <source>
        <dbReference type="ARBA" id="ARBA00004496"/>
    </source>
</evidence>
<dbReference type="GO" id="GO:0005524">
    <property type="term" value="F:ATP binding"/>
    <property type="evidence" value="ECO:0007669"/>
    <property type="project" value="UniProtKB-UniRule"/>
</dbReference>
<keyword evidence="11 14" id="KW-0067">ATP-binding</keyword>
<evidence type="ECO:0000256" key="12">
    <source>
        <dbReference type="ARBA" id="ARBA00023141"/>
    </source>
</evidence>
<evidence type="ECO:0000256" key="2">
    <source>
        <dbReference type="ARBA" id="ARBA00004842"/>
    </source>
</evidence>
<comment type="catalytic activity">
    <reaction evidence="13 14">
        <text>shikimate + ATP = 3-phosphoshikimate + ADP + H(+)</text>
        <dbReference type="Rhea" id="RHEA:13121"/>
        <dbReference type="ChEBI" id="CHEBI:15378"/>
        <dbReference type="ChEBI" id="CHEBI:30616"/>
        <dbReference type="ChEBI" id="CHEBI:36208"/>
        <dbReference type="ChEBI" id="CHEBI:145989"/>
        <dbReference type="ChEBI" id="CHEBI:456216"/>
        <dbReference type="EC" id="2.7.1.71"/>
    </reaction>
</comment>
<dbReference type="EMBL" id="MT631512">
    <property type="protein sequence ID" value="QNO52500.1"/>
    <property type="molecule type" value="Genomic_DNA"/>
</dbReference>
<evidence type="ECO:0000256" key="3">
    <source>
        <dbReference type="ARBA" id="ARBA00010202"/>
    </source>
</evidence>
<comment type="pathway">
    <text evidence="2 14">Metabolic intermediate biosynthesis; chorismate biosynthesis; chorismate from D-erythrose 4-phosphate and phosphoenolpyruvate: step 5/7.</text>
</comment>
<name>A0A7G9YWW6_9EURY</name>
<comment type="subcellular location">
    <subcellularLocation>
        <location evidence="1 14">Cytoplasm</location>
    </subcellularLocation>
</comment>
<keyword evidence="7 14" id="KW-0028">Amino-acid biosynthesis</keyword>
<sequence length="298" mass="31780">MGAKGKGYGKASGAGTVINAIATYKGSAFGIDLWTYAEVELGDDFKGIEGEIEVEGEESADADDDTRLIEKCLELVLRKFDLPLRGYVRTKSEIPIGSGLKSSSAAANASVVATLDAIGEKAKEEIGALDAIRIGVDAALDVGVSITGAFDDACASLLGGFVITDNKSRELIKRTEKDSEVLILVPREKAFTADTDVKQSRLIAPWVNIAYELALEERFEEAMTLNGFLYCAALNFDPEPMVKALECGVQGVSLSGTGPSFVALVDEEKGERLGEVWSGLGVEGKIIRSRVNNKQNFS</sequence>
<dbReference type="HAMAP" id="MF_00370">
    <property type="entry name" value="Shik_kinase_arch"/>
    <property type="match status" value="1"/>
</dbReference>
<evidence type="ECO:0000256" key="14">
    <source>
        <dbReference type="HAMAP-Rule" id="MF_00370"/>
    </source>
</evidence>
<accession>A0A7G9YWW6</accession>
<evidence type="ECO:0000256" key="13">
    <source>
        <dbReference type="ARBA" id="ARBA00048567"/>
    </source>
</evidence>
<dbReference type="Pfam" id="PF08544">
    <property type="entry name" value="GHMP_kinases_C"/>
    <property type="match status" value="1"/>
</dbReference>
<dbReference type="InterPro" id="IPR036554">
    <property type="entry name" value="GHMP_kinase_C_sf"/>
</dbReference>
<keyword evidence="8 14" id="KW-0808">Transferase</keyword>
<dbReference type="InterPro" id="IPR020568">
    <property type="entry name" value="Ribosomal_Su5_D2-typ_SF"/>
</dbReference>
<organism evidence="17">
    <name type="scientific">Candidatus Methanophagaceae archaeon ANME-1 ERB6</name>
    <dbReference type="NCBI Taxonomy" id="2759912"/>
    <lineage>
        <taxon>Archaea</taxon>
        <taxon>Methanobacteriati</taxon>
        <taxon>Methanobacteriota</taxon>
        <taxon>Stenosarchaea group</taxon>
        <taxon>Methanomicrobia</taxon>
        <taxon>Candidatus Methanophagales</taxon>
        <taxon>Candidatus Methanophagaceae</taxon>
    </lineage>
</organism>
<dbReference type="GO" id="GO:0009423">
    <property type="term" value="P:chorismate biosynthetic process"/>
    <property type="evidence" value="ECO:0007669"/>
    <property type="project" value="UniProtKB-UniRule"/>
</dbReference>
<dbReference type="GO" id="GO:0005737">
    <property type="term" value="C:cytoplasm"/>
    <property type="evidence" value="ECO:0007669"/>
    <property type="project" value="UniProtKB-SubCell"/>
</dbReference>
<proteinExistence type="inferred from homology"/>
<dbReference type="InterPro" id="IPR006204">
    <property type="entry name" value="GHMP_kinase_N_dom"/>
</dbReference>
<dbReference type="UniPathway" id="UPA00053">
    <property type="reaction ID" value="UER00088"/>
</dbReference>
<evidence type="ECO:0000256" key="5">
    <source>
        <dbReference type="ARBA" id="ARBA00013853"/>
    </source>
</evidence>
<dbReference type="EC" id="2.7.1.71" evidence="4 14"/>
<dbReference type="NCBIfam" id="TIGR01920">
    <property type="entry name" value="Shik_kin_archae"/>
    <property type="match status" value="1"/>
</dbReference>
<evidence type="ECO:0000259" key="16">
    <source>
        <dbReference type="Pfam" id="PF08544"/>
    </source>
</evidence>
<dbReference type="SUPFAM" id="SSF54211">
    <property type="entry name" value="Ribosomal protein S5 domain 2-like"/>
    <property type="match status" value="1"/>
</dbReference>
<dbReference type="GO" id="GO:0004765">
    <property type="term" value="F:shikimate kinase activity"/>
    <property type="evidence" value="ECO:0007669"/>
    <property type="project" value="UniProtKB-UniRule"/>
</dbReference>
<dbReference type="AlphaFoldDB" id="A0A7G9YWW6"/>
<dbReference type="PIRSF" id="PIRSF005758">
    <property type="entry name" value="Shikimt_kin_arch"/>
    <property type="match status" value="1"/>
</dbReference>